<dbReference type="Gene3D" id="3.90.215.10">
    <property type="entry name" value="Gamma Fibrinogen, chain A, domain 1"/>
    <property type="match status" value="1"/>
</dbReference>
<accession>A0A8S3PXT3</accession>
<dbReference type="Pfam" id="PF00147">
    <property type="entry name" value="Fibrinogen_C"/>
    <property type="match status" value="1"/>
</dbReference>
<dbReference type="InterPro" id="IPR014716">
    <property type="entry name" value="Fibrinogen_a/b/g_C_1"/>
</dbReference>
<dbReference type="PANTHER" id="PTHR19143:SF327">
    <property type="entry name" value="FI21813P1-RELATED"/>
    <property type="match status" value="1"/>
</dbReference>
<dbReference type="GO" id="GO:0005615">
    <property type="term" value="C:extracellular space"/>
    <property type="evidence" value="ECO:0007669"/>
    <property type="project" value="TreeGrafter"/>
</dbReference>
<dbReference type="SMART" id="SM00186">
    <property type="entry name" value="FBG"/>
    <property type="match status" value="1"/>
</dbReference>
<dbReference type="SUPFAM" id="SSF56496">
    <property type="entry name" value="Fibrinogen C-terminal domain-like"/>
    <property type="match status" value="1"/>
</dbReference>
<evidence type="ECO:0000313" key="3">
    <source>
        <dbReference type="EMBL" id="CAG2188347.1"/>
    </source>
</evidence>
<gene>
    <name evidence="3" type="ORF">MEDL_3775</name>
</gene>
<proteinExistence type="predicted"/>
<keyword evidence="4" id="KW-1185">Reference proteome</keyword>
<dbReference type="OrthoDB" id="7735550at2759"/>
<dbReference type="PANTHER" id="PTHR19143">
    <property type="entry name" value="FIBRINOGEN/TENASCIN/ANGIOPOEITIN"/>
    <property type="match status" value="1"/>
</dbReference>
<keyword evidence="1" id="KW-1015">Disulfide bond</keyword>
<dbReference type="InterPro" id="IPR020837">
    <property type="entry name" value="Fibrinogen_CS"/>
</dbReference>
<dbReference type="EMBL" id="CAJPWZ010000218">
    <property type="protein sequence ID" value="CAG2188347.1"/>
    <property type="molecule type" value="Genomic_DNA"/>
</dbReference>
<dbReference type="AlphaFoldDB" id="A0A8S3PXT3"/>
<evidence type="ECO:0000259" key="2">
    <source>
        <dbReference type="PROSITE" id="PS51406"/>
    </source>
</evidence>
<dbReference type="PROSITE" id="PS51406">
    <property type="entry name" value="FIBRINOGEN_C_2"/>
    <property type="match status" value="1"/>
</dbReference>
<name>A0A8S3PXT3_MYTED</name>
<comment type="caution">
    <text evidence="3">The sequence shown here is derived from an EMBL/GenBank/DDBJ whole genome shotgun (WGS) entry which is preliminary data.</text>
</comment>
<feature type="domain" description="Fibrinogen C-terminal" evidence="2">
    <location>
        <begin position="68"/>
        <end position="279"/>
    </location>
</feature>
<dbReference type="InterPro" id="IPR036056">
    <property type="entry name" value="Fibrinogen-like_C"/>
</dbReference>
<evidence type="ECO:0000313" key="4">
    <source>
        <dbReference type="Proteomes" id="UP000683360"/>
    </source>
</evidence>
<protein>
    <submittedName>
        <fullName evidence="3">Tenascin-R,Ryncolin-2,Ficolin-1-A,Ryncolin-1,Fico lin-2,Tenascin,Ficolin-1,Fibrinogen-like protein A,Microfibril-associated glycoprotein 4,Ryncolin-3,Angiopoietin-related protein 7,Ryncolin-4</fullName>
    </submittedName>
</protein>
<organism evidence="3 4">
    <name type="scientific">Mytilus edulis</name>
    <name type="common">Blue mussel</name>
    <dbReference type="NCBI Taxonomy" id="6550"/>
    <lineage>
        <taxon>Eukaryota</taxon>
        <taxon>Metazoa</taxon>
        <taxon>Spiralia</taxon>
        <taxon>Lophotrochozoa</taxon>
        <taxon>Mollusca</taxon>
        <taxon>Bivalvia</taxon>
        <taxon>Autobranchia</taxon>
        <taxon>Pteriomorphia</taxon>
        <taxon>Mytilida</taxon>
        <taxon>Mytiloidea</taxon>
        <taxon>Mytilidae</taxon>
        <taxon>Mytilinae</taxon>
        <taxon>Mytilus</taxon>
    </lineage>
</organism>
<reference evidence="3" key="1">
    <citation type="submission" date="2021-03" db="EMBL/GenBank/DDBJ databases">
        <authorList>
            <person name="Bekaert M."/>
        </authorList>
    </citation>
    <scope>NUCLEOTIDE SEQUENCE</scope>
</reference>
<dbReference type="Proteomes" id="UP000683360">
    <property type="component" value="Unassembled WGS sequence"/>
</dbReference>
<dbReference type="PROSITE" id="PS00514">
    <property type="entry name" value="FIBRINOGEN_C_1"/>
    <property type="match status" value="1"/>
</dbReference>
<dbReference type="InterPro" id="IPR050373">
    <property type="entry name" value="Fibrinogen_C-term_domain"/>
</dbReference>
<dbReference type="InterPro" id="IPR002181">
    <property type="entry name" value="Fibrinogen_a/b/g_C_dom"/>
</dbReference>
<evidence type="ECO:0000256" key="1">
    <source>
        <dbReference type="ARBA" id="ARBA00023157"/>
    </source>
</evidence>
<dbReference type="CDD" id="cd00087">
    <property type="entry name" value="FReD"/>
    <property type="match status" value="1"/>
</dbReference>
<sequence length="279" mass="31674">MHNYTTENNVNHFDFGCNYPELCPGGSGLPPVGKRADDGHHIVCQSCCNNTNICNMDLVCDHNDNGGGSLDMFPTECSEIKNINTNGVYMIYPTAPFKPIPVYCIIDSRGIWTVIQRRMNGEVDFYRNWADYKKGFGSASTEYWLGNDNLHFISRSSAHDIVVVLEDFAGETRTANYSYLSIGDERQFYRLYVSEYTGTAGDTLSFANGMPYSTFDRDNQGHNCPSKHNGAWWYSTCGYSNLNGEYINGHAANLTGMFWYAWHGFEYSYKETTMMIKRK</sequence>